<reference evidence="2 3" key="1">
    <citation type="submission" date="2020-04" db="EMBL/GenBank/DDBJ databases">
        <title>Plant Genome Project.</title>
        <authorList>
            <person name="Zhang R.-G."/>
        </authorList>
    </citation>
    <scope>NUCLEOTIDE SEQUENCE [LARGE SCALE GENOMIC DNA]</scope>
    <source>
        <strain evidence="2">YNK0</strain>
        <tissue evidence="2">Leaf</tissue>
    </source>
</reference>
<dbReference type="InterPro" id="IPR001810">
    <property type="entry name" value="F-box_dom"/>
</dbReference>
<feature type="domain" description="F-box" evidence="1">
    <location>
        <begin position="15"/>
        <end position="61"/>
    </location>
</feature>
<dbReference type="EMBL" id="JABCRI010000004">
    <property type="protein sequence ID" value="KAF8407818.1"/>
    <property type="molecule type" value="Genomic_DNA"/>
</dbReference>
<proteinExistence type="predicted"/>
<evidence type="ECO:0000313" key="3">
    <source>
        <dbReference type="Proteomes" id="UP000655225"/>
    </source>
</evidence>
<organism evidence="2 3">
    <name type="scientific">Tetracentron sinense</name>
    <name type="common">Spur-leaf</name>
    <dbReference type="NCBI Taxonomy" id="13715"/>
    <lineage>
        <taxon>Eukaryota</taxon>
        <taxon>Viridiplantae</taxon>
        <taxon>Streptophyta</taxon>
        <taxon>Embryophyta</taxon>
        <taxon>Tracheophyta</taxon>
        <taxon>Spermatophyta</taxon>
        <taxon>Magnoliopsida</taxon>
        <taxon>Trochodendrales</taxon>
        <taxon>Trochodendraceae</taxon>
        <taxon>Tetracentron</taxon>
    </lineage>
</organism>
<dbReference type="Proteomes" id="UP000655225">
    <property type="component" value="Unassembled WGS sequence"/>
</dbReference>
<dbReference type="NCBIfam" id="TIGR01640">
    <property type="entry name" value="F_box_assoc_1"/>
    <property type="match status" value="2"/>
</dbReference>
<dbReference type="Gene3D" id="1.20.1280.50">
    <property type="match status" value="2"/>
</dbReference>
<dbReference type="AlphaFoldDB" id="A0A835DL78"/>
<dbReference type="OMA" id="MSIMSFS"/>
<dbReference type="InterPro" id="IPR036047">
    <property type="entry name" value="F-box-like_dom_sf"/>
</dbReference>
<dbReference type="CDD" id="cd22157">
    <property type="entry name" value="F-box_AtFBW1-like"/>
    <property type="match status" value="2"/>
</dbReference>
<dbReference type="Pfam" id="PF08268">
    <property type="entry name" value="FBA_3"/>
    <property type="match status" value="3"/>
</dbReference>
<dbReference type="InterPro" id="IPR017451">
    <property type="entry name" value="F-box-assoc_interact_dom"/>
</dbReference>
<protein>
    <recommendedName>
        <fullName evidence="1">F-box domain-containing protein</fullName>
    </recommendedName>
</protein>
<keyword evidence="3" id="KW-1185">Reference proteome</keyword>
<evidence type="ECO:0000259" key="1">
    <source>
        <dbReference type="PROSITE" id="PS50181"/>
    </source>
</evidence>
<evidence type="ECO:0000313" key="2">
    <source>
        <dbReference type="EMBL" id="KAF8407818.1"/>
    </source>
</evidence>
<dbReference type="InterPro" id="IPR013187">
    <property type="entry name" value="F-box-assoc_dom_typ3"/>
</dbReference>
<name>A0A835DL78_TETSI</name>
<dbReference type="PANTHER" id="PTHR31672:SF13">
    <property type="entry name" value="F-BOX PROTEIN CPR30-LIKE"/>
    <property type="match status" value="1"/>
</dbReference>
<comment type="caution">
    <text evidence="2">The sequence shown here is derived from an EMBL/GenBank/DDBJ whole genome shotgun (WGS) entry which is preliminary data.</text>
</comment>
<dbReference type="PANTHER" id="PTHR31672">
    <property type="entry name" value="BNACNNG10540D PROTEIN"/>
    <property type="match status" value="1"/>
</dbReference>
<dbReference type="Pfam" id="PF00646">
    <property type="entry name" value="F-box"/>
    <property type="match status" value="2"/>
</dbReference>
<accession>A0A835DL78</accession>
<dbReference type="SMART" id="SM00256">
    <property type="entry name" value="FBOX"/>
    <property type="match status" value="2"/>
</dbReference>
<dbReference type="OrthoDB" id="657759at2759"/>
<dbReference type="PROSITE" id="PS50181">
    <property type="entry name" value="FBOX"/>
    <property type="match status" value="1"/>
</dbReference>
<dbReference type="InterPro" id="IPR050796">
    <property type="entry name" value="SCF_F-box_component"/>
</dbReference>
<gene>
    <name evidence="2" type="ORF">HHK36_006954</name>
</gene>
<sequence>MSYMEIENERDSKVKQKMGLLPDDIMIQILSRLPVKTLVKFRCVCKLWLQLISDPHLFHLHSHRSKLNPLLFFASLRYGDPNSGSSRTLHLSCMDIEGKVIHRSEKRVKGDIHMLPSRLELVCLHGSYDKFYVCNPTTLEFITLPLPTPASFFNLNHVGFGYCPSTKEYKVVRIFCLQLPSDQRCQVFTLGSSSWRAVKDPPFYTYNTFCAAAFVDGALHWMAKRESVYVILAFDIETEEFSVVPYPENFNDKDNNLVELGGFLCLTVAVAKKIDIWMLKDYKNNIWVKEYSIDMNTIDPCNMLGPSVFMPRDIRDGKILIESFEIGLDFYNPQSKGFKRFEIEKKISRFQFSFYMESFRSLGSGSNTKVYKGDILILILSRLPVKTLSRFRCVCKLWLQLISDPHLLHLHSLRSKSNPLLFFASSQYSNGGSINTLHLSCMDMEGKVIHRFENRVELYIEMLPSSFELVCFKGGYSIYVCNPTTMKFITLPESPHPNSGFQKSVGFGYIPTTKEYKVVQISSRNLKFLWSAFVDGALHWTIADGIAYAILAFDIETEEFRVVPYPENFDHNEDITLVELGGLLGLTVDLTETMDIWMLKDYKNQVWVKEYSINLNSMDPYDMLPWGIITARDIRDGKILIESYGVRLDF</sequence>
<dbReference type="SUPFAM" id="SSF81383">
    <property type="entry name" value="F-box domain"/>
    <property type="match status" value="2"/>
</dbReference>